<dbReference type="Proteomes" id="UP000661691">
    <property type="component" value="Unassembled WGS sequence"/>
</dbReference>
<keyword evidence="2" id="KW-0472">Membrane</keyword>
<comment type="caution">
    <text evidence="3">The sequence shown here is derived from an EMBL/GenBank/DDBJ whole genome shotgun (WGS) entry which is preliminary data.</text>
</comment>
<keyword evidence="2" id="KW-1133">Transmembrane helix</keyword>
<evidence type="ECO:0000256" key="2">
    <source>
        <dbReference type="SAM" id="Phobius"/>
    </source>
</evidence>
<sequence length="92" mass="10893">MTGLRFSRPWHYVILILIAIGFITQLFRSPFSILIPLLLIGIVIYFYKHPPSWMVRYTSTNYRNPSPNAKTKARKRHTDTNKRNFRVIDGKK</sequence>
<gene>
    <name evidence="3" type="ORF">IC620_12740</name>
</gene>
<protein>
    <submittedName>
        <fullName evidence="3">Uncharacterized protein</fullName>
    </submittedName>
</protein>
<name>A0A926RTU3_9BACL</name>
<feature type="transmembrane region" description="Helical" evidence="2">
    <location>
        <begin position="31"/>
        <end position="47"/>
    </location>
</feature>
<dbReference type="AlphaFoldDB" id="A0A926RTU3"/>
<proteinExistence type="predicted"/>
<evidence type="ECO:0000256" key="1">
    <source>
        <dbReference type="SAM" id="MobiDB-lite"/>
    </source>
</evidence>
<keyword evidence="2" id="KW-0812">Transmembrane</keyword>
<organism evidence="3 4">
    <name type="scientific">Polycladospora coralii</name>
    <dbReference type="NCBI Taxonomy" id="2771432"/>
    <lineage>
        <taxon>Bacteria</taxon>
        <taxon>Bacillati</taxon>
        <taxon>Bacillota</taxon>
        <taxon>Bacilli</taxon>
        <taxon>Bacillales</taxon>
        <taxon>Thermoactinomycetaceae</taxon>
        <taxon>Polycladospora</taxon>
    </lineage>
</organism>
<reference evidence="3" key="1">
    <citation type="submission" date="2020-09" db="EMBL/GenBank/DDBJ databases">
        <title>A novel bacterium of genus Hazenella, isolated from South China Sea.</title>
        <authorList>
            <person name="Huang H."/>
            <person name="Mo K."/>
            <person name="Hu Y."/>
        </authorList>
    </citation>
    <scope>NUCLEOTIDE SEQUENCE</scope>
    <source>
        <strain evidence="3">IB182357</strain>
    </source>
</reference>
<dbReference type="RefSeq" id="WP_191139859.1">
    <property type="nucleotide sequence ID" value="NZ_JACXAG020000004.1"/>
</dbReference>
<accession>A0A926RTU3</accession>
<evidence type="ECO:0000313" key="4">
    <source>
        <dbReference type="Proteomes" id="UP000661691"/>
    </source>
</evidence>
<feature type="compositionally biased region" description="Basic and acidic residues" evidence="1">
    <location>
        <begin position="78"/>
        <end position="92"/>
    </location>
</feature>
<dbReference type="EMBL" id="JACXAH010000020">
    <property type="protein sequence ID" value="MBD1373215.1"/>
    <property type="molecule type" value="Genomic_DNA"/>
</dbReference>
<evidence type="ECO:0000313" key="3">
    <source>
        <dbReference type="EMBL" id="MBD1373215.1"/>
    </source>
</evidence>
<feature type="region of interest" description="Disordered" evidence="1">
    <location>
        <begin position="64"/>
        <end position="92"/>
    </location>
</feature>
<feature type="transmembrane region" description="Helical" evidence="2">
    <location>
        <begin position="9"/>
        <end position="25"/>
    </location>
</feature>
<keyword evidence="4" id="KW-1185">Reference proteome</keyword>